<protein>
    <submittedName>
        <fullName evidence="1">Uncharacterized protein</fullName>
    </submittedName>
</protein>
<comment type="caution">
    <text evidence="1">The sequence shown here is derived from an EMBL/GenBank/DDBJ whole genome shotgun (WGS) entry which is preliminary data.</text>
</comment>
<gene>
    <name evidence="1" type="ORF">L1987_08273</name>
</gene>
<sequence>MAQENNHVSGWWEVKNNDNELIVLVVTTSVLILAILWYKFKLSNGAPPLPPGPRSFPIVGYIPFLSPQMHTQFINMAHTYGPIFKLTVGSKLYVVINTPELAKVVVRDQAEATMTKPLQP</sequence>
<reference evidence="1 2" key="2">
    <citation type="journal article" date="2022" name="Mol. Ecol. Resour.">
        <title>The genomes of chicory, endive, great burdock and yacon provide insights into Asteraceae paleo-polyploidization history and plant inulin production.</title>
        <authorList>
            <person name="Fan W."/>
            <person name="Wang S."/>
            <person name="Wang H."/>
            <person name="Wang A."/>
            <person name="Jiang F."/>
            <person name="Liu H."/>
            <person name="Zhao H."/>
            <person name="Xu D."/>
            <person name="Zhang Y."/>
        </authorList>
    </citation>
    <scope>NUCLEOTIDE SEQUENCE [LARGE SCALE GENOMIC DNA]</scope>
    <source>
        <strain evidence="2">cv. Yunnan</strain>
        <tissue evidence="1">Leaves</tissue>
    </source>
</reference>
<dbReference type="Proteomes" id="UP001056120">
    <property type="component" value="Linkage Group LG03"/>
</dbReference>
<keyword evidence="2" id="KW-1185">Reference proteome</keyword>
<proteinExistence type="predicted"/>
<evidence type="ECO:0000313" key="2">
    <source>
        <dbReference type="Proteomes" id="UP001056120"/>
    </source>
</evidence>
<dbReference type="EMBL" id="CM042020">
    <property type="protein sequence ID" value="KAI3820725.1"/>
    <property type="molecule type" value="Genomic_DNA"/>
</dbReference>
<name>A0ACB9JK90_9ASTR</name>
<organism evidence="1 2">
    <name type="scientific">Smallanthus sonchifolius</name>
    <dbReference type="NCBI Taxonomy" id="185202"/>
    <lineage>
        <taxon>Eukaryota</taxon>
        <taxon>Viridiplantae</taxon>
        <taxon>Streptophyta</taxon>
        <taxon>Embryophyta</taxon>
        <taxon>Tracheophyta</taxon>
        <taxon>Spermatophyta</taxon>
        <taxon>Magnoliopsida</taxon>
        <taxon>eudicotyledons</taxon>
        <taxon>Gunneridae</taxon>
        <taxon>Pentapetalae</taxon>
        <taxon>asterids</taxon>
        <taxon>campanulids</taxon>
        <taxon>Asterales</taxon>
        <taxon>Asteraceae</taxon>
        <taxon>Asteroideae</taxon>
        <taxon>Heliantheae alliance</taxon>
        <taxon>Millerieae</taxon>
        <taxon>Smallanthus</taxon>
    </lineage>
</organism>
<evidence type="ECO:0000313" key="1">
    <source>
        <dbReference type="EMBL" id="KAI3820725.1"/>
    </source>
</evidence>
<accession>A0ACB9JK90</accession>
<reference evidence="2" key="1">
    <citation type="journal article" date="2022" name="Mol. Ecol. Resour.">
        <title>The genomes of chicory, endive, great burdock and yacon provide insights into Asteraceae palaeo-polyploidization history and plant inulin production.</title>
        <authorList>
            <person name="Fan W."/>
            <person name="Wang S."/>
            <person name="Wang H."/>
            <person name="Wang A."/>
            <person name="Jiang F."/>
            <person name="Liu H."/>
            <person name="Zhao H."/>
            <person name="Xu D."/>
            <person name="Zhang Y."/>
        </authorList>
    </citation>
    <scope>NUCLEOTIDE SEQUENCE [LARGE SCALE GENOMIC DNA]</scope>
    <source>
        <strain evidence="2">cv. Yunnan</strain>
    </source>
</reference>